<proteinExistence type="predicted"/>
<organism evidence="1 2">
    <name type="scientific">Phaseolus angularis</name>
    <name type="common">Azuki bean</name>
    <name type="synonym">Vigna angularis</name>
    <dbReference type="NCBI Taxonomy" id="3914"/>
    <lineage>
        <taxon>Eukaryota</taxon>
        <taxon>Viridiplantae</taxon>
        <taxon>Streptophyta</taxon>
        <taxon>Embryophyta</taxon>
        <taxon>Tracheophyta</taxon>
        <taxon>Spermatophyta</taxon>
        <taxon>Magnoliopsida</taxon>
        <taxon>eudicotyledons</taxon>
        <taxon>Gunneridae</taxon>
        <taxon>Pentapetalae</taxon>
        <taxon>rosids</taxon>
        <taxon>fabids</taxon>
        <taxon>Fabales</taxon>
        <taxon>Fabaceae</taxon>
        <taxon>Papilionoideae</taxon>
        <taxon>50 kb inversion clade</taxon>
        <taxon>NPAAA clade</taxon>
        <taxon>indigoferoid/millettioid clade</taxon>
        <taxon>Phaseoleae</taxon>
        <taxon>Vigna</taxon>
    </lineage>
</organism>
<evidence type="ECO:0000313" key="1">
    <source>
        <dbReference type="EMBL" id="KOM43459.1"/>
    </source>
</evidence>
<reference evidence="2" key="1">
    <citation type="journal article" date="2015" name="Proc. Natl. Acad. Sci. U.S.A.">
        <title>Genome sequencing of adzuki bean (Vigna angularis) provides insight into high starch and low fat accumulation and domestication.</title>
        <authorList>
            <person name="Yang K."/>
            <person name="Tian Z."/>
            <person name="Chen C."/>
            <person name="Luo L."/>
            <person name="Zhao B."/>
            <person name="Wang Z."/>
            <person name="Yu L."/>
            <person name="Li Y."/>
            <person name="Sun Y."/>
            <person name="Li W."/>
            <person name="Chen Y."/>
            <person name="Li Y."/>
            <person name="Zhang Y."/>
            <person name="Ai D."/>
            <person name="Zhao J."/>
            <person name="Shang C."/>
            <person name="Ma Y."/>
            <person name="Wu B."/>
            <person name="Wang M."/>
            <person name="Gao L."/>
            <person name="Sun D."/>
            <person name="Zhang P."/>
            <person name="Guo F."/>
            <person name="Wang W."/>
            <person name="Li Y."/>
            <person name="Wang J."/>
            <person name="Varshney R.K."/>
            <person name="Wang J."/>
            <person name="Ling H.Q."/>
            <person name="Wan P."/>
        </authorList>
    </citation>
    <scope>NUCLEOTIDE SEQUENCE</scope>
    <source>
        <strain evidence="2">cv. Jingnong 6</strain>
    </source>
</reference>
<dbReference type="AlphaFoldDB" id="A0A0L9ULP6"/>
<dbReference type="EMBL" id="CM003375">
    <property type="protein sequence ID" value="KOM43459.1"/>
    <property type="molecule type" value="Genomic_DNA"/>
</dbReference>
<accession>A0A0L9ULP6</accession>
<sequence>MIGVGDNYAHKLPYGVFISKVLVLRGVDVSEEDRLSFYKSQEIGIPSLFFIGLERTMNGWFFIDEQTVGSPPTAFIPQTDFEKYVVHQFRKTSERDELVEKTLFWRRREIC</sequence>
<evidence type="ECO:0000313" key="2">
    <source>
        <dbReference type="Proteomes" id="UP000053144"/>
    </source>
</evidence>
<protein>
    <submittedName>
        <fullName evidence="1">Uncharacterized protein</fullName>
    </submittedName>
</protein>
<dbReference type="Proteomes" id="UP000053144">
    <property type="component" value="Chromosome 5"/>
</dbReference>
<gene>
    <name evidence="1" type="ORF">LR48_Vigan05g106300</name>
</gene>
<name>A0A0L9ULP6_PHAAN</name>
<dbReference type="Gramene" id="KOM43459">
    <property type="protein sequence ID" value="KOM43459"/>
    <property type="gene ID" value="LR48_Vigan05g106300"/>
</dbReference>